<feature type="transmembrane region" description="Helical" evidence="2">
    <location>
        <begin position="173"/>
        <end position="198"/>
    </location>
</feature>
<keyword evidence="2" id="KW-1133">Transmembrane helix</keyword>
<keyword evidence="2" id="KW-0472">Membrane</keyword>
<dbReference type="AlphaFoldDB" id="A0AA94HMK5"/>
<feature type="transmembrane region" description="Helical" evidence="2">
    <location>
        <begin position="139"/>
        <end position="161"/>
    </location>
</feature>
<organism evidence="3 4">
    <name type="scientific">Agrococcus baldri</name>
    <dbReference type="NCBI Taxonomy" id="153730"/>
    <lineage>
        <taxon>Bacteria</taxon>
        <taxon>Bacillati</taxon>
        <taxon>Actinomycetota</taxon>
        <taxon>Actinomycetes</taxon>
        <taxon>Micrococcales</taxon>
        <taxon>Microbacteriaceae</taxon>
        <taxon>Agrococcus</taxon>
    </lineage>
</organism>
<accession>A0AA94HMK5</accession>
<feature type="transmembrane region" description="Helical" evidence="2">
    <location>
        <begin position="107"/>
        <end position="127"/>
    </location>
</feature>
<proteinExistence type="predicted"/>
<comment type="caution">
    <text evidence="3">The sequence shown here is derived from an EMBL/GenBank/DDBJ whole genome shotgun (WGS) entry which is preliminary data.</text>
</comment>
<protein>
    <recommendedName>
        <fullName evidence="5">Aromatic acid exporter family member 1</fullName>
    </recommendedName>
</protein>
<feature type="compositionally biased region" description="Low complexity" evidence="1">
    <location>
        <begin position="12"/>
        <end position="43"/>
    </location>
</feature>
<keyword evidence="4" id="KW-1185">Reference proteome</keyword>
<keyword evidence="2" id="KW-0812">Transmembrane</keyword>
<dbReference type="Proteomes" id="UP000198506">
    <property type="component" value="Unassembled WGS sequence"/>
</dbReference>
<evidence type="ECO:0008006" key="5">
    <source>
        <dbReference type="Google" id="ProtNLM"/>
    </source>
</evidence>
<reference evidence="3 4" key="1">
    <citation type="submission" date="2016-10" db="EMBL/GenBank/DDBJ databases">
        <authorList>
            <person name="Varghese N."/>
            <person name="Submissions S."/>
        </authorList>
    </citation>
    <scope>NUCLEOTIDE SEQUENCE [LARGE SCALE GENOMIC DNA]</scope>
    <source>
        <strain evidence="3 4">IAM 15147</strain>
    </source>
</reference>
<feature type="transmembrane region" description="Helical" evidence="2">
    <location>
        <begin position="237"/>
        <end position="256"/>
    </location>
</feature>
<evidence type="ECO:0000313" key="3">
    <source>
        <dbReference type="EMBL" id="SFS11176.1"/>
    </source>
</evidence>
<sequence length="448" mass="47354">MARPEEPPENPAEPAAGGDASADGTAQAGGTAQADGVAQADGTARADGIEPADGIARPARSARADAAERAGAGDLMNGAEQVIGSLTPQAIEGARVAKRGVQRALPLFRVAIAVRTAVAAMVAWLIGSQTGGEFDNYAYAAPLGAFVAVGTTVFTIGRTALQQAIGMAGGAVLGMLMVWLDWNGILEIGLIGLVAVLLQGVPRFSQGATVVPVVAVLVILFGGANPDRYAIGYVGQFALGMAVGVIVNALVLPALYDKETRVSIRRAVDDLAHRVDVLADTMHGQWPPERQDWAGWGPELRAVVEQLDHQVLEAREARRFNVRMLWNRHDLTVDERALTALRAVVHRMEDVLDAVASTAWEHPMGIDIEQDERELAADAVAALAAHVHAWHDRGDIAAASAASNETIDRLYSRVISVEQPKSGLASVVFALRAIRERIDWAASQDPEA</sequence>
<dbReference type="RefSeq" id="WP_092917402.1">
    <property type="nucleotide sequence ID" value="NZ_FOZN01000002.1"/>
</dbReference>
<feature type="region of interest" description="Disordered" evidence="1">
    <location>
        <begin position="1"/>
        <end position="68"/>
    </location>
</feature>
<feature type="transmembrane region" description="Helical" evidence="2">
    <location>
        <begin position="204"/>
        <end position="225"/>
    </location>
</feature>
<name>A0AA94HMK5_9MICO</name>
<evidence type="ECO:0000313" key="4">
    <source>
        <dbReference type="Proteomes" id="UP000198506"/>
    </source>
</evidence>
<evidence type="ECO:0000256" key="2">
    <source>
        <dbReference type="SAM" id="Phobius"/>
    </source>
</evidence>
<dbReference type="EMBL" id="FOZN01000002">
    <property type="protein sequence ID" value="SFS11176.1"/>
    <property type="molecule type" value="Genomic_DNA"/>
</dbReference>
<gene>
    <name evidence="3" type="ORF">SAMN04487783_1529</name>
</gene>
<evidence type="ECO:0000256" key="1">
    <source>
        <dbReference type="SAM" id="MobiDB-lite"/>
    </source>
</evidence>